<dbReference type="Pfam" id="PF00122">
    <property type="entry name" value="E1-E2_ATPase"/>
    <property type="match status" value="1"/>
</dbReference>
<dbReference type="InterPro" id="IPR027256">
    <property type="entry name" value="P-typ_ATPase_IB"/>
</dbReference>
<name>A0A2N0X4T1_9CORY</name>
<feature type="region of interest" description="Disordered" evidence="13">
    <location>
        <begin position="77"/>
        <end position="111"/>
    </location>
</feature>
<dbReference type="InterPro" id="IPR036163">
    <property type="entry name" value="HMA_dom_sf"/>
</dbReference>
<dbReference type="NCBIfam" id="TIGR01494">
    <property type="entry name" value="ATPase_P-type"/>
    <property type="match status" value="1"/>
</dbReference>
<feature type="domain" description="HMA" evidence="14">
    <location>
        <begin position="7"/>
        <end position="72"/>
    </location>
</feature>
<accession>A0A2N0X4T1</accession>
<dbReference type="GO" id="GO:0005886">
    <property type="term" value="C:plasma membrane"/>
    <property type="evidence" value="ECO:0007669"/>
    <property type="project" value="UniProtKB-SubCell"/>
</dbReference>
<dbReference type="InterPro" id="IPR023298">
    <property type="entry name" value="ATPase_P-typ_TM_dom_sf"/>
</dbReference>
<keyword evidence="7" id="KW-1278">Translocase</keyword>
<gene>
    <name evidence="15" type="ORF">CXB45_10830</name>
</gene>
<evidence type="ECO:0000313" key="16">
    <source>
        <dbReference type="Proteomes" id="UP000233249"/>
    </source>
</evidence>
<evidence type="ECO:0000256" key="3">
    <source>
        <dbReference type="ARBA" id="ARBA00022692"/>
    </source>
</evidence>
<keyword evidence="8 12" id="KW-1133">Transmembrane helix</keyword>
<dbReference type="PROSITE" id="PS50846">
    <property type="entry name" value="HMA_2"/>
    <property type="match status" value="1"/>
</dbReference>
<dbReference type="NCBIfam" id="TIGR01525">
    <property type="entry name" value="ATPase-IB_hvy"/>
    <property type="match status" value="1"/>
</dbReference>
<comment type="catalytic activity">
    <reaction evidence="10">
        <text>ATP + H2O = ADP + phosphate + H(+)</text>
        <dbReference type="Rhea" id="RHEA:13065"/>
        <dbReference type="ChEBI" id="CHEBI:15377"/>
        <dbReference type="ChEBI" id="CHEBI:15378"/>
        <dbReference type="ChEBI" id="CHEBI:30616"/>
        <dbReference type="ChEBI" id="CHEBI:43474"/>
        <dbReference type="ChEBI" id="CHEBI:456216"/>
    </reaction>
</comment>
<dbReference type="InterPro" id="IPR059000">
    <property type="entry name" value="ATPase_P-type_domA"/>
</dbReference>
<dbReference type="SUPFAM" id="SSF81660">
    <property type="entry name" value="Metal cation-transporting ATPase, ATP-binding domain N"/>
    <property type="match status" value="1"/>
</dbReference>
<dbReference type="Gene3D" id="3.40.50.1000">
    <property type="entry name" value="HAD superfamily/HAD-like"/>
    <property type="match status" value="1"/>
</dbReference>
<protein>
    <recommendedName>
        <fullName evidence="11">Cation-transporting P-type ATPase B</fullName>
    </recommendedName>
</protein>
<dbReference type="PRINTS" id="PR00119">
    <property type="entry name" value="CATATPASE"/>
</dbReference>
<dbReference type="InterPro" id="IPR017969">
    <property type="entry name" value="Heavy-metal-associated_CS"/>
</dbReference>
<evidence type="ECO:0000256" key="10">
    <source>
        <dbReference type="ARBA" id="ARBA00049360"/>
    </source>
</evidence>
<evidence type="ECO:0000256" key="7">
    <source>
        <dbReference type="ARBA" id="ARBA00022967"/>
    </source>
</evidence>
<evidence type="ECO:0000256" key="2">
    <source>
        <dbReference type="ARBA" id="ARBA00006024"/>
    </source>
</evidence>
<dbReference type="SUPFAM" id="SSF55008">
    <property type="entry name" value="HMA, heavy metal-associated domain"/>
    <property type="match status" value="1"/>
</dbReference>
<evidence type="ECO:0000256" key="11">
    <source>
        <dbReference type="ARBA" id="ARBA00074171"/>
    </source>
</evidence>
<dbReference type="Gene3D" id="3.30.70.100">
    <property type="match status" value="1"/>
</dbReference>
<dbReference type="InterPro" id="IPR023299">
    <property type="entry name" value="ATPase_P-typ_cyto_dom_N"/>
</dbReference>
<dbReference type="STRING" id="1121365.GCA_000375365_00812"/>
<feature type="transmembrane region" description="Helical" evidence="12">
    <location>
        <begin position="401"/>
        <end position="423"/>
    </location>
</feature>
<keyword evidence="3 12" id="KW-0812">Transmembrane</keyword>
<dbReference type="RefSeq" id="WP_101174430.1">
    <property type="nucleotide sequence ID" value="NZ_PJAF01000051.1"/>
</dbReference>
<dbReference type="CDD" id="cd00371">
    <property type="entry name" value="HMA"/>
    <property type="match status" value="1"/>
</dbReference>
<feature type="compositionally biased region" description="Low complexity" evidence="13">
    <location>
        <begin position="77"/>
        <end position="105"/>
    </location>
</feature>
<keyword evidence="5 12" id="KW-0547">Nucleotide-binding</keyword>
<evidence type="ECO:0000256" key="12">
    <source>
        <dbReference type="RuleBase" id="RU362081"/>
    </source>
</evidence>
<dbReference type="AlphaFoldDB" id="A0A2N0X4T1"/>
<dbReference type="FunFam" id="2.70.150.10:FF:000002">
    <property type="entry name" value="Copper-transporting ATPase 1, putative"/>
    <property type="match status" value="1"/>
</dbReference>
<dbReference type="Gene3D" id="2.70.150.10">
    <property type="entry name" value="Calcium-transporting ATPase, cytoplasmic transduction domain A"/>
    <property type="match status" value="1"/>
</dbReference>
<dbReference type="EMBL" id="PJAF01000051">
    <property type="protein sequence ID" value="PKF67709.1"/>
    <property type="molecule type" value="Genomic_DNA"/>
</dbReference>
<dbReference type="GO" id="GO:0043682">
    <property type="term" value="F:P-type divalent copper transporter activity"/>
    <property type="evidence" value="ECO:0007669"/>
    <property type="project" value="TreeGrafter"/>
</dbReference>
<evidence type="ECO:0000256" key="9">
    <source>
        <dbReference type="ARBA" id="ARBA00023136"/>
    </source>
</evidence>
<comment type="subcellular location">
    <subcellularLocation>
        <location evidence="1">Cell membrane</location>
        <topology evidence="1">Multi-pass membrane protein</topology>
    </subcellularLocation>
</comment>
<evidence type="ECO:0000313" key="15">
    <source>
        <dbReference type="EMBL" id="PKF67709.1"/>
    </source>
</evidence>
<evidence type="ECO:0000256" key="8">
    <source>
        <dbReference type="ARBA" id="ARBA00022989"/>
    </source>
</evidence>
<dbReference type="InterPro" id="IPR018303">
    <property type="entry name" value="ATPase_P-typ_P_site"/>
</dbReference>
<feature type="transmembrane region" description="Helical" evidence="12">
    <location>
        <begin position="174"/>
        <end position="193"/>
    </location>
</feature>
<dbReference type="Gene3D" id="3.40.1110.10">
    <property type="entry name" value="Calcium-transporting ATPase, cytoplasmic domain N"/>
    <property type="match status" value="1"/>
</dbReference>
<keyword evidence="6 12" id="KW-0067">ATP-binding</keyword>
<dbReference type="GO" id="GO:0005524">
    <property type="term" value="F:ATP binding"/>
    <property type="evidence" value="ECO:0007669"/>
    <property type="project" value="UniProtKB-UniRule"/>
</dbReference>
<evidence type="ECO:0000256" key="4">
    <source>
        <dbReference type="ARBA" id="ARBA00022723"/>
    </source>
</evidence>
<keyword evidence="9 12" id="KW-0472">Membrane</keyword>
<dbReference type="OrthoDB" id="7059309at2"/>
<dbReference type="InterPro" id="IPR001757">
    <property type="entry name" value="P_typ_ATPase"/>
</dbReference>
<dbReference type="PANTHER" id="PTHR43520">
    <property type="entry name" value="ATP7, ISOFORM B"/>
    <property type="match status" value="1"/>
</dbReference>
<dbReference type="GO" id="GO:0005507">
    <property type="term" value="F:copper ion binding"/>
    <property type="evidence" value="ECO:0007669"/>
    <property type="project" value="TreeGrafter"/>
</dbReference>
<evidence type="ECO:0000256" key="1">
    <source>
        <dbReference type="ARBA" id="ARBA00004651"/>
    </source>
</evidence>
<feature type="transmembrane region" description="Helical" evidence="12">
    <location>
        <begin position="213"/>
        <end position="230"/>
    </location>
</feature>
<evidence type="ECO:0000256" key="5">
    <source>
        <dbReference type="ARBA" id="ARBA00022741"/>
    </source>
</evidence>
<dbReference type="InterPro" id="IPR008250">
    <property type="entry name" value="ATPase_P-typ_transduc_dom_A_sf"/>
</dbReference>
<comment type="caution">
    <text evidence="15">The sequence shown here is derived from an EMBL/GenBank/DDBJ whole genome shotgun (WGS) entry which is preliminary data.</text>
</comment>
<keyword evidence="12" id="KW-1003">Cell membrane</keyword>
<feature type="transmembrane region" description="Helical" evidence="12">
    <location>
        <begin position="136"/>
        <end position="154"/>
    </location>
</feature>
<dbReference type="SUPFAM" id="SSF81653">
    <property type="entry name" value="Calcium ATPase, transduction domain A"/>
    <property type="match status" value="1"/>
</dbReference>
<proteinExistence type="inferred from homology"/>
<evidence type="ECO:0000259" key="14">
    <source>
        <dbReference type="PROSITE" id="PS50846"/>
    </source>
</evidence>
<dbReference type="Proteomes" id="UP000233249">
    <property type="component" value="Unassembled WGS sequence"/>
</dbReference>
<reference evidence="15 16" key="1">
    <citation type="submission" date="2017-12" db="EMBL/GenBank/DDBJ databases">
        <title>Corynebacterium mastitidis 16-1433 Genome.</title>
        <authorList>
            <person name="Gulvik C.A."/>
        </authorList>
    </citation>
    <scope>NUCLEOTIDE SEQUENCE [LARGE SCALE GENOMIC DNA]</scope>
    <source>
        <strain evidence="15 16">16-1433</strain>
    </source>
</reference>
<keyword evidence="4 12" id="KW-0479">Metal-binding</keyword>
<dbReference type="InterPro" id="IPR006121">
    <property type="entry name" value="HMA_dom"/>
</dbReference>
<comment type="similarity">
    <text evidence="2 12">Belongs to the cation transport ATPase (P-type) (TC 3.A.3) family. Type IB subfamily.</text>
</comment>
<evidence type="ECO:0000256" key="13">
    <source>
        <dbReference type="SAM" id="MobiDB-lite"/>
    </source>
</evidence>
<dbReference type="PROSITE" id="PS01047">
    <property type="entry name" value="HMA_1"/>
    <property type="match status" value="1"/>
</dbReference>
<dbReference type="GO" id="GO:0055070">
    <property type="term" value="P:copper ion homeostasis"/>
    <property type="evidence" value="ECO:0007669"/>
    <property type="project" value="TreeGrafter"/>
</dbReference>
<feature type="transmembrane region" description="Helical" evidence="12">
    <location>
        <begin position="370"/>
        <end position="389"/>
    </location>
</feature>
<dbReference type="PROSITE" id="PS00154">
    <property type="entry name" value="ATPASE_E1_E2"/>
    <property type="match status" value="1"/>
</dbReference>
<dbReference type="Pfam" id="PF00403">
    <property type="entry name" value="HMA"/>
    <property type="match status" value="1"/>
</dbReference>
<sequence length="567" mass="58350">MSPAPASRIDLGITGMTCTSCSARVERKLNKLEGVEASVNFATETAAVSYDAARTTPEELLDVIRATGYEGFLLGARGTDGTDGTNGTDANGSREAPSAAPSGADSDARDPRLPVSAALSAPVAALSMIPAWQFPLWQWVALALITPVYLWGGWPFHRAALTNLRHGAFTMDTLVSLGTTAAYGWSAWALFFGSAGRPGLVMHMSLSGHAQGQALYLETVGVVITFLLLGRRLEERAKGRSSEALRHLLSLGAKEATALRGGREERVPAAALRPGDRVVVRPGEQIPADGVVAEGRSAVDESMLTGESVPVEVGPGARVTGATLNSSGRLVVDVTRVGEESTLAQMGRLVAQAQAGKAPVQRLVDRIAQVFVPVVMAVSAATLAGHLLLGSGGAAEALTAAVAVLIIACPCALGLATPTALLAGTGRGAQLGLLIRGPEVLQSTKRIDTILLDKTGTVTTGRMRLRRVTPVGGFSPEEVLRLAAAVEAGSEHPIGRAIVAAHGSSAAGEEGEEATPEPARDFRATAGSGISARVGERAVSVGRPEGDLRAHPAVTAAQREGATAVAV</sequence>
<dbReference type="InterPro" id="IPR023214">
    <property type="entry name" value="HAD_sf"/>
</dbReference>
<dbReference type="FunFam" id="3.30.70.100:FF:000005">
    <property type="entry name" value="Copper-exporting P-type ATPase A"/>
    <property type="match status" value="1"/>
</dbReference>
<dbReference type="GO" id="GO:0016887">
    <property type="term" value="F:ATP hydrolysis activity"/>
    <property type="evidence" value="ECO:0007669"/>
    <property type="project" value="InterPro"/>
</dbReference>
<dbReference type="PANTHER" id="PTHR43520:SF8">
    <property type="entry name" value="P-TYPE CU(+) TRANSPORTER"/>
    <property type="match status" value="1"/>
</dbReference>
<dbReference type="SUPFAM" id="SSF81665">
    <property type="entry name" value="Calcium ATPase, transmembrane domain M"/>
    <property type="match status" value="1"/>
</dbReference>
<evidence type="ECO:0000256" key="6">
    <source>
        <dbReference type="ARBA" id="ARBA00022840"/>
    </source>
</evidence>
<feature type="non-terminal residue" evidence="15">
    <location>
        <position position="567"/>
    </location>
</feature>
<organism evidence="15 16">
    <name type="scientific">Corynebacterium mastitidis</name>
    <dbReference type="NCBI Taxonomy" id="161890"/>
    <lineage>
        <taxon>Bacteria</taxon>
        <taxon>Bacillati</taxon>
        <taxon>Actinomycetota</taxon>
        <taxon>Actinomycetes</taxon>
        <taxon>Mycobacteriales</taxon>
        <taxon>Corynebacteriaceae</taxon>
        <taxon>Corynebacterium</taxon>
    </lineage>
</organism>